<comment type="caution">
    <text evidence="5">The sequence shown here is derived from an EMBL/GenBank/DDBJ whole genome shotgun (WGS) entry which is preliminary data.</text>
</comment>
<gene>
    <name evidence="5" type="ORF">NK125_12200</name>
</gene>
<evidence type="ECO:0000313" key="6">
    <source>
        <dbReference type="Proteomes" id="UP001523566"/>
    </source>
</evidence>
<organism evidence="5 6">
    <name type="scientific">Aequitasia blattaphilus</name>
    <dbReference type="NCBI Taxonomy" id="2949332"/>
    <lineage>
        <taxon>Bacteria</taxon>
        <taxon>Bacillati</taxon>
        <taxon>Bacillota</taxon>
        <taxon>Clostridia</taxon>
        <taxon>Lachnospirales</taxon>
        <taxon>Lachnospiraceae</taxon>
        <taxon>Aequitasia</taxon>
    </lineage>
</organism>
<protein>
    <submittedName>
        <fullName evidence="5">LacI family transcriptional regulator</fullName>
    </submittedName>
</protein>
<dbReference type="Pfam" id="PF00356">
    <property type="entry name" value="LacI"/>
    <property type="match status" value="1"/>
</dbReference>
<keyword evidence="1" id="KW-0805">Transcription regulation</keyword>
<dbReference type="PROSITE" id="PS00356">
    <property type="entry name" value="HTH_LACI_1"/>
    <property type="match status" value="1"/>
</dbReference>
<evidence type="ECO:0000256" key="1">
    <source>
        <dbReference type="ARBA" id="ARBA00023015"/>
    </source>
</evidence>
<dbReference type="PANTHER" id="PTHR30146:SF109">
    <property type="entry name" value="HTH-TYPE TRANSCRIPTIONAL REGULATOR GALS"/>
    <property type="match status" value="1"/>
</dbReference>
<dbReference type="RefSeq" id="WP_262066956.1">
    <property type="nucleotide sequence ID" value="NZ_JAMXOD010000019.1"/>
</dbReference>
<dbReference type="CDD" id="cd01392">
    <property type="entry name" value="HTH_LacI"/>
    <property type="match status" value="1"/>
</dbReference>
<dbReference type="SUPFAM" id="SSF47413">
    <property type="entry name" value="lambda repressor-like DNA-binding domains"/>
    <property type="match status" value="1"/>
</dbReference>
<dbReference type="InterPro" id="IPR000843">
    <property type="entry name" value="HTH_LacI"/>
</dbReference>
<sequence>MTEFKRATMHDVAKKAGVTIGTVSNVINNPEKVAEETIEKVNEAIKSLNYVPNILARNMRSKNNKMIGLLIPNLSNNFCSGITTALSNKAYNEGYTIIVLGFEYSIEKEKKALKSLYEHNVETIIILNGHSDEKYLESYIKKGVKFILVDRRADVEGVSYVEFDNKATMDILVRTLKDKGYQSIGFISEPLDLSNIHDRYDGYRDALVKYGYSFKESYVFISEELCLNNAENGYLHMKRVLEKHRRDELPDVFIVSSDFQAIGVQKAILEKGYRIPEDFGVIGCDDISIDEYVTPRLSSIHQDRELLSDAIWKMVKKKHKGQEIANVMLPQSLTLRDSI</sequence>
<dbReference type="PANTHER" id="PTHR30146">
    <property type="entry name" value="LACI-RELATED TRANSCRIPTIONAL REPRESSOR"/>
    <property type="match status" value="1"/>
</dbReference>
<reference evidence="5 6" key="1">
    <citation type="journal article" date="2022" name="Genome Biol. Evol.">
        <title>Host diet, physiology and behaviors set the stage for Lachnospiraceae cladogenesis.</title>
        <authorList>
            <person name="Vera-Ponce De Leon A."/>
            <person name="Schneider M."/>
            <person name="Jahnes B.C."/>
            <person name="Sadowski V."/>
            <person name="Camuy-Velez L.A."/>
            <person name="Duan J."/>
            <person name="Sabree Z.L."/>
        </authorList>
    </citation>
    <scope>NUCLEOTIDE SEQUENCE [LARGE SCALE GENOMIC DNA]</scope>
    <source>
        <strain evidence="5 6">PAL113</strain>
    </source>
</reference>
<dbReference type="InterPro" id="IPR028082">
    <property type="entry name" value="Peripla_BP_I"/>
</dbReference>
<proteinExistence type="predicted"/>
<name>A0ABT1EBI6_9FIRM</name>
<evidence type="ECO:0000256" key="2">
    <source>
        <dbReference type="ARBA" id="ARBA00023125"/>
    </source>
</evidence>
<feature type="domain" description="HTH lacI-type" evidence="4">
    <location>
        <begin position="7"/>
        <end position="61"/>
    </location>
</feature>
<dbReference type="Proteomes" id="UP001523566">
    <property type="component" value="Unassembled WGS sequence"/>
</dbReference>
<dbReference type="InterPro" id="IPR010982">
    <property type="entry name" value="Lambda_DNA-bd_dom_sf"/>
</dbReference>
<keyword evidence="3" id="KW-0804">Transcription</keyword>
<evidence type="ECO:0000313" key="5">
    <source>
        <dbReference type="EMBL" id="MCP1103173.1"/>
    </source>
</evidence>
<dbReference type="Gene3D" id="3.40.50.2300">
    <property type="match status" value="2"/>
</dbReference>
<dbReference type="SUPFAM" id="SSF53822">
    <property type="entry name" value="Periplasmic binding protein-like I"/>
    <property type="match status" value="1"/>
</dbReference>
<evidence type="ECO:0000259" key="4">
    <source>
        <dbReference type="PROSITE" id="PS50932"/>
    </source>
</evidence>
<dbReference type="Gene3D" id="1.10.260.40">
    <property type="entry name" value="lambda repressor-like DNA-binding domains"/>
    <property type="match status" value="1"/>
</dbReference>
<accession>A0ABT1EBI6</accession>
<dbReference type="Pfam" id="PF13377">
    <property type="entry name" value="Peripla_BP_3"/>
    <property type="match status" value="1"/>
</dbReference>
<keyword evidence="2" id="KW-0238">DNA-binding</keyword>
<evidence type="ECO:0000256" key="3">
    <source>
        <dbReference type="ARBA" id="ARBA00023163"/>
    </source>
</evidence>
<keyword evidence="6" id="KW-1185">Reference proteome</keyword>
<dbReference type="EMBL" id="JAMZFW010000019">
    <property type="protein sequence ID" value="MCP1103173.1"/>
    <property type="molecule type" value="Genomic_DNA"/>
</dbReference>
<dbReference type="InterPro" id="IPR046335">
    <property type="entry name" value="LacI/GalR-like_sensor"/>
</dbReference>
<dbReference type="SMART" id="SM00354">
    <property type="entry name" value="HTH_LACI"/>
    <property type="match status" value="1"/>
</dbReference>
<dbReference type="PROSITE" id="PS50932">
    <property type="entry name" value="HTH_LACI_2"/>
    <property type="match status" value="1"/>
</dbReference>
<dbReference type="CDD" id="cd06267">
    <property type="entry name" value="PBP1_LacI_sugar_binding-like"/>
    <property type="match status" value="1"/>
</dbReference>